<feature type="transmembrane region" description="Helical" evidence="5">
    <location>
        <begin position="163"/>
        <end position="183"/>
    </location>
</feature>
<dbReference type="PANTHER" id="PTHR46641">
    <property type="entry name" value="FMRFAMIDE RECEPTOR-RELATED"/>
    <property type="match status" value="1"/>
</dbReference>
<keyword evidence="4 5" id="KW-0472">Membrane</keyword>
<evidence type="ECO:0000313" key="8">
    <source>
        <dbReference type="Proteomes" id="UP001175271"/>
    </source>
</evidence>
<feature type="transmembrane region" description="Helical" evidence="5">
    <location>
        <begin position="319"/>
        <end position="347"/>
    </location>
</feature>
<dbReference type="Gene3D" id="1.20.1070.10">
    <property type="entry name" value="Rhodopsin 7-helix transmembrane proteins"/>
    <property type="match status" value="1"/>
</dbReference>
<feature type="transmembrane region" description="Helical" evidence="5">
    <location>
        <begin position="78"/>
        <end position="101"/>
    </location>
</feature>
<dbReference type="EMBL" id="JAUCMV010000003">
    <property type="protein sequence ID" value="KAK0411591.1"/>
    <property type="molecule type" value="Genomic_DNA"/>
</dbReference>
<protein>
    <recommendedName>
        <fullName evidence="6">G-protein coupled receptors family 1 profile domain-containing protein</fullName>
    </recommendedName>
</protein>
<gene>
    <name evidence="7" type="ORF">QR680_005731</name>
</gene>
<comment type="subcellular location">
    <subcellularLocation>
        <location evidence="1">Membrane</location>
    </subcellularLocation>
</comment>
<feature type="transmembrane region" description="Helical" evidence="5">
    <location>
        <begin position="367"/>
        <end position="386"/>
    </location>
</feature>
<proteinExistence type="predicted"/>
<comment type="caution">
    <text evidence="7">The sequence shown here is derived from an EMBL/GenBank/DDBJ whole genome shotgun (WGS) entry which is preliminary data.</text>
</comment>
<dbReference type="CDD" id="cd14978">
    <property type="entry name" value="7tmA_FMRFamide_R-like"/>
    <property type="match status" value="1"/>
</dbReference>
<accession>A0AA39HT71</accession>
<dbReference type="GO" id="GO:0004930">
    <property type="term" value="F:G protein-coupled receptor activity"/>
    <property type="evidence" value="ECO:0007669"/>
    <property type="project" value="InterPro"/>
</dbReference>
<dbReference type="InterPro" id="IPR017452">
    <property type="entry name" value="GPCR_Rhodpsn_7TM"/>
</dbReference>
<dbReference type="InterPro" id="IPR052954">
    <property type="entry name" value="GPCR-Ligand_Int"/>
</dbReference>
<dbReference type="PANTHER" id="PTHR46641:SF7">
    <property type="entry name" value="G-PROTEIN COUPLED RECEPTORS FAMILY 1 PROFILE DOMAIN-CONTAINING PROTEIN"/>
    <property type="match status" value="1"/>
</dbReference>
<evidence type="ECO:0000256" key="4">
    <source>
        <dbReference type="ARBA" id="ARBA00023136"/>
    </source>
</evidence>
<keyword evidence="3 5" id="KW-1133">Transmembrane helix</keyword>
<dbReference type="PRINTS" id="PR00237">
    <property type="entry name" value="GPCRRHODOPSN"/>
</dbReference>
<evidence type="ECO:0000256" key="2">
    <source>
        <dbReference type="ARBA" id="ARBA00022692"/>
    </source>
</evidence>
<sequence>MKDPTQRHLLKNSPVMGYGTPTEAPNETLCQDSIFTAEQIQYRLYFNMPISVFGIVTNIVNVVVFLDPDMIHSLVNHFLLALSISDLFLLVCNFFFLLFPVMALMTNFFVLHDLYPSLVRYSYPLALTSQTCSVYLTVLVSFHRFLGVCYPFRAKRWVTARPVKFAIFGSVAFSVIINLTSWIELSVEPCFYKRFQRESRRITLTPVQQYFFYGLVKRVIGYTLVMFVVPFFILIFVNYRIIMALKQSTNLRKFHVGSSKKKREAGAAEGLSQFRLLRQTKYSELFSMFSKLNSGGSFGPPSCIKQAHTSSVRDRSVTLMLLAIVAMFLGCNGLAFCNNIVEILIFVDSVQMENSGNTALFEKSVEIANTLVSLNSASSIFIYLVFSSKYRSIIKQWIGLEKRIKVNAVALTTAMAAQRALELSIIPDESMNRARSAPKKESLSWNKRLAFRSGRSKTVTQTDSLMRRVQLIDEAEESSSLLRTNTIDIADPDLPQLI</sequence>
<dbReference type="GO" id="GO:0016020">
    <property type="term" value="C:membrane"/>
    <property type="evidence" value="ECO:0007669"/>
    <property type="project" value="UniProtKB-SubCell"/>
</dbReference>
<organism evidence="7 8">
    <name type="scientific">Steinernema hermaphroditum</name>
    <dbReference type="NCBI Taxonomy" id="289476"/>
    <lineage>
        <taxon>Eukaryota</taxon>
        <taxon>Metazoa</taxon>
        <taxon>Ecdysozoa</taxon>
        <taxon>Nematoda</taxon>
        <taxon>Chromadorea</taxon>
        <taxon>Rhabditida</taxon>
        <taxon>Tylenchina</taxon>
        <taxon>Panagrolaimomorpha</taxon>
        <taxon>Strongyloidoidea</taxon>
        <taxon>Steinernematidae</taxon>
        <taxon>Steinernema</taxon>
    </lineage>
</organism>
<feature type="domain" description="G-protein coupled receptors family 1 profile" evidence="6">
    <location>
        <begin position="57"/>
        <end position="383"/>
    </location>
</feature>
<feature type="transmembrane region" description="Helical" evidence="5">
    <location>
        <begin position="44"/>
        <end position="66"/>
    </location>
</feature>
<dbReference type="InterPro" id="IPR000276">
    <property type="entry name" value="GPCR_Rhodpsn"/>
</dbReference>
<dbReference type="AlphaFoldDB" id="A0AA39HT71"/>
<keyword evidence="8" id="KW-1185">Reference proteome</keyword>
<dbReference type="Pfam" id="PF00001">
    <property type="entry name" value="7tm_1"/>
    <property type="match status" value="1"/>
</dbReference>
<dbReference type="Proteomes" id="UP001175271">
    <property type="component" value="Unassembled WGS sequence"/>
</dbReference>
<evidence type="ECO:0000313" key="7">
    <source>
        <dbReference type="EMBL" id="KAK0411591.1"/>
    </source>
</evidence>
<evidence type="ECO:0000256" key="1">
    <source>
        <dbReference type="ARBA" id="ARBA00004370"/>
    </source>
</evidence>
<evidence type="ECO:0000256" key="5">
    <source>
        <dbReference type="SAM" id="Phobius"/>
    </source>
</evidence>
<dbReference type="SUPFAM" id="SSF81321">
    <property type="entry name" value="Family A G protein-coupled receptor-like"/>
    <property type="match status" value="1"/>
</dbReference>
<evidence type="ECO:0000256" key="3">
    <source>
        <dbReference type="ARBA" id="ARBA00022989"/>
    </source>
</evidence>
<feature type="transmembrane region" description="Helical" evidence="5">
    <location>
        <begin position="219"/>
        <end position="242"/>
    </location>
</feature>
<name>A0AA39HT71_9BILA</name>
<keyword evidence="2 5" id="KW-0812">Transmembrane</keyword>
<dbReference type="PROSITE" id="PS50262">
    <property type="entry name" value="G_PROTEIN_RECEP_F1_2"/>
    <property type="match status" value="1"/>
</dbReference>
<evidence type="ECO:0000259" key="6">
    <source>
        <dbReference type="PROSITE" id="PS50262"/>
    </source>
</evidence>
<feature type="transmembrane region" description="Helical" evidence="5">
    <location>
        <begin position="121"/>
        <end position="142"/>
    </location>
</feature>
<reference evidence="7" key="1">
    <citation type="submission" date="2023-06" db="EMBL/GenBank/DDBJ databases">
        <title>Genomic analysis of the entomopathogenic nematode Steinernema hermaphroditum.</title>
        <authorList>
            <person name="Schwarz E.M."/>
            <person name="Heppert J.K."/>
            <person name="Baniya A."/>
            <person name="Schwartz H.T."/>
            <person name="Tan C.-H."/>
            <person name="Antoshechkin I."/>
            <person name="Sternberg P.W."/>
            <person name="Goodrich-Blair H."/>
            <person name="Dillman A.R."/>
        </authorList>
    </citation>
    <scope>NUCLEOTIDE SEQUENCE</scope>
    <source>
        <strain evidence="7">PS9179</strain>
        <tissue evidence="7">Whole animal</tissue>
    </source>
</reference>